<dbReference type="PANTHER" id="PTHR43900:SF3">
    <property type="entry name" value="GLUTATHIONE S-TRANSFERASE RHO"/>
    <property type="match status" value="1"/>
</dbReference>
<dbReference type="AlphaFoldDB" id="A0A2R6WZE0"/>
<sequence>MAIQIYGYAGSTCCGRVLLTLFEKNVDDYKISHVDLYKREHKSPEFLKHQPFGETPYVIDGDLTLFESRAIARTYARKYADRGTALYGSSPQEEALVEQWLEVEAQHYDSAISKIVYNLLFYPKFGLPCDHGVVAEQMAKFEAVLDVYEKRLSESKYLAGDFFSLADLSHITYTYYFIEIAHRGAVFDSRPHVKAWIADLFARPTTQKWLKLGGHIP</sequence>
<dbReference type="Proteomes" id="UP000244005">
    <property type="component" value="Unassembled WGS sequence"/>
</dbReference>
<dbReference type="SUPFAM" id="SSF47616">
    <property type="entry name" value="GST C-terminal domain-like"/>
    <property type="match status" value="1"/>
</dbReference>
<comment type="catalytic activity">
    <reaction evidence="4">
        <text>RX + glutathione = an S-substituted glutathione + a halide anion + H(+)</text>
        <dbReference type="Rhea" id="RHEA:16437"/>
        <dbReference type="ChEBI" id="CHEBI:15378"/>
        <dbReference type="ChEBI" id="CHEBI:16042"/>
        <dbReference type="ChEBI" id="CHEBI:17792"/>
        <dbReference type="ChEBI" id="CHEBI:57925"/>
        <dbReference type="ChEBI" id="CHEBI:90779"/>
        <dbReference type="EC" id="2.5.1.18"/>
    </reaction>
</comment>
<proteinExistence type="inferred from homology"/>
<evidence type="ECO:0000313" key="8">
    <source>
        <dbReference type="Proteomes" id="UP000244005"/>
    </source>
</evidence>
<evidence type="ECO:0000256" key="3">
    <source>
        <dbReference type="ARBA" id="ARBA00022679"/>
    </source>
</evidence>
<dbReference type="Gramene" id="Mp7g00790.1">
    <property type="protein sequence ID" value="Mp7g00790.1.cds"/>
    <property type="gene ID" value="Mp7g00790"/>
</dbReference>
<evidence type="ECO:0000256" key="1">
    <source>
        <dbReference type="ARBA" id="ARBA00010128"/>
    </source>
</evidence>
<dbReference type="SFLD" id="SFLDG01154">
    <property type="entry name" value="Main.5:_Phi-like"/>
    <property type="match status" value="1"/>
</dbReference>
<protein>
    <recommendedName>
        <fullName evidence="2">glutathione transferase</fullName>
        <ecNumber evidence="2">2.5.1.18</ecNumber>
    </recommendedName>
</protein>
<evidence type="ECO:0000259" key="5">
    <source>
        <dbReference type="PROSITE" id="PS50404"/>
    </source>
</evidence>
<dbReference type="Gene3D" id="1.20.1050.10">
    <property type="match status" value="1"/>
</dbReference>
<name>A0A2R6WZE0_MARPO</name>
<dbReference type="SUPFAM" id="SSF52833">
    <property type="entry name" value="Thioredoxin-like"/>
    <property type="match status" value="1"/>
</dbReference>
<comment type="similarity">
    <text evidence="1">Belongs to the GST superfamily. Phi family.</text>
</comment>
<dbReference type="CDD" id="cd03187">
    <property type="entry name" value="GST_C_Phi"/>
    <property type="match status" value="1"/>
</dbReference>
<dbReference type="EMBL" id="KZ772718">
    <property type="protein sequence ID" value="PTQ39223.1"/>
    <property type="molecule type" value="Genomic_DNA"/>
</dbReference>
<dbReference type="PROSITE" id="PS50404">
    <property type="entry name" value="GST_NTER"/>
    <property type="match status" value="1"/>
</dbReference>
<dbReference type="GO" id="GO:0006749">
    <property type="term" value="P:glutathione metabolic process"/>
    <property type="evidence" value="ECO:0000318"/>
    <property type="project" value="GO_Central"/>
</dbReference>
<dbReference type="Pfam" id="PF02798">
    <property type="entry name" value="GST_N"/>
    <property type="match status" value="1"/>
</dbReference>
<dbReference type="SFLD" id="SFLDS00019">
    <property type="entry name" value="Glutathione_Transferase_(cytos"/>
    <property type="match status" value="1"/>
</dbReference>
<evidence type="ECO:0000259" key="6">
    <source>
        <dbReference type="PROSITE" id="PS50405"/>
    </source>
</evidence>
<dbReference type="InterPro" id="IPR004045">
    <property type="entry name" value="Glutathione_S-Trfase_N"/>
</dbReference>
<dbReference type="InterPro" id="IPR036249">
    <property type="entry name" value="Thioredoxin-like_sf"/>
</dbReference>
<keyword evidence="8" id="KW-1185">Reference proteome</keyword>
<dbReference type="Gene3D" id="3.40.30.10">
    <property type="entry name" value="Glutaredoxin"/>
    <property type="match status" value="1"/>
</dbReference>
<dbReference type="Pfam" id="PF00043">
    <property type="entry name" value="GST_C"/>
    <property type="match status" value="1"/>
</dbReference>
<feature type="domain" description="GST N-terminal" evidence="5">
    <location>
        <begin position="1"/>
        <end position="83"/>
    </location>
</feature>
<dbReference type="PROSITE" id="PS50405">
    <property type="entry name" value="GST_CTER"/>
    <property type="match status" value="1"/>
</dbReference>
<dbReference type="SFLD" id="SFLDG00358">
    <property type="entry name" value="Main_(cytGST)"/>
    <property type="match status" value="1"/>
</dbReference>
<reference evidence="8" key="1">
    <citation type="journal article" date="2017" name="Cell">
        <title>Insights into land plant evolution garnered from the Marchantia polymorpha genome.</title>
        <authorList>
            <person name="Bowman J.L."/>
            <person name="Kohchi T."/>
            <person name="Yamato K.T."/>
            <person name="Jenkins J."/>
            <person name="Shu S."/>
            <person name="Ishizaki K."/>
            <person name="Yamaoka S."/>
            <person name="Nishihama R."/>
            <person name="Nakamura Y."/>
            <person name="Berger F."/>
            <person name="Adam C."/>
            <person name="Aki S.S."/>
            <person name="Althoff F."/>
            <person name="Araki T."/>
            <person name="Arteaga-Vazquez M.A."/>
            <person name="Balasubrmanian S."/>
            <person name="Barry K."/>
            <person name="Bauer D."/>
            <person name="Boehm C.R."/>
            <person name="Briginshaw L."/>
            <person name="Caballero-Perez J."/>
            <person name="Catarino B."/>
            <person name="Chen F."/>
            <person name="Chiyoda S."/>
            <person name="Chovatia M."/>
            <person name="Davies K.M."/>
            <person name="Delmans M."/>
            <person name="Demura T."/>
            <person name="Dierschke T."/>
            <person name="Dolan L."/>
            <person name="Dorantes-Acosta A.E."/>
            <person name="Eklund D.M."/>
            <person name="Florent S.N."/>
            <person name="Flores-Sandoval E."/>
            <person name="Fujiyama A."/>
            <person name="Fukuzawa H."/>
            <person name="Galik B."/>
            <person name="Grimanelli D."/>
            <person name="Grimwood J."/>
            <person name="Grossniklaus U."/>
            <person name="Hamada T."/>
            <person name="Haseloff J."/>
            <person name="Hetherington A.J."/>
            <person name="Higo A."/>
            <person name="Hirakawa Y."/>
            <person name="Hundley H.N."/>
            <person name="Ikeda Y."/>
            <person name="Inoue K."/>
            <person name="Inoue S.I."/>
            <person name="Ishida S."/>
            <person name="Jia Q."/>
            <person name="Kakita M."/>
            <person name="Kanazawa T."/>
            <person name="Kawai Y."/>
            <person name="Kawashima T."/>
            <person name="Kennedy M."/>
            <person name="Kinose K."/>
            <person name="Kinoshita T."/>
            <person name="Kohara Y."/>
            <person name="Koide E."/>
            <person name="Komatsu K."/>
            <person name="Kopischke S."/>
            <person name="Kubo M."/>
            <person name="Kyozuka J."/>
            <person name="Lagercrantz U."/>
            <person name="Lin S.S."/>
            <person name="Lindquist E."/>
            <person name="Lipzen A.M."/>
            <person name="Lu C.W."/>
            <person name="De Luna E."/>
            <person name="Martienssen R.A."/>
            <person name="Minamino N."/>
            <person name="Mizutani M."/>
            <person name="Mizutani M."/>
            <person name="Mochizuki N."/>
            <person name="Monte I."/>
            <person name="Mosher R."/>
            <person name="Nagasaki H."/>
            <person name="Nakagami H."/>
            <person name="Naramoto S."/>
            <person name="Nishitani K."/>
            <person name="Ohtani M."/>
            <person name="Okamoto T."/>
            <person name="Okumura M."/>
            <person name="Phillips J."/>
            <person name="Pollak B."/>
            <person name="Reinders A."/>
            <person name="Rovekamp M."/>
            <person name="Sano R."/>
            <person name="Sawa S."/>
            <person name="Schmid M.W."/>
            <person name="Shirakawa M."/>
            <person name="Solano R."/>
            <person name="Spunde A."/>
            <person name="Suetsugu N."/>
            <person name="Sugano S."/>
            <person name="Sugiyama A."/>
            <person name="Sun R."/>
            <person name="Suzuki Y."/>
            <person name="Takenaka M."/>
            <person name="Takezawa D."/>
            <person name="Tomogane H."/>
            <person name="Tsuzuki M."/>
            <person name="Ueda T."/>
            <person name="Umeda M."/>
            <person name="Ward J.M."/>
            <person name="Watanabe Y."/>
            <person name="Yazaki K."/>
            <person name="Yokoyama R."/>
            <person name="Yoshitake Y."/>
            <person name="Yotsui I."/>
            <person name="Zachgo S."/>
            <person name="Schmutz J."/>
        </authorList>
    </citation>
    <scope>NUCLEOTIDE SEQUENCE [LARGE SCALE GENOMIC DNA]</scope>
    <source>
        <strain evidence="8">Tak-1</strain>
    </source>
</reference>
<dbReference type="EC" id="2.5.1.18" evidence="2"/>
<dbReference type="OMA" id="ISEYDFR"/>
<dbReference type="InterPro" id="IPR010987">
    <property type="entry name" value="Glutathione-S-Trfase_C-like"/>
</dbReference>
<keyword evidence="3" id="KW-0808">Transferase</keyword>
<accession>A0A2R6WZE0</accession>
<dbReference type="GO" id="GO:0009636">
    <property type="term" value="P:response to toxic substance"/>
    <property type="evidence" value="ECO:0007669"/>
    <property type="project" value="UniProtKB-ARBA"/>
</dbReference>
<dbReference type="OrthoDB" id="422574at2759"/>
<dbReference type="InterPro" id="IPR004046">
    <property type="entry name" value="GST_C"/>
</dbReference>
<evidence type="ECO:0000313" key="7">
    <source>
        <dbReference type="EMBL" id="PTQ39223.1"/>
    </source>
</evidence>
<organism evidence="7 8">
    <name type="scientific">Marchantia polymorpha</name>
    <name type="common">Common liverwort</name>
    <name type="synonym">Marchantia aquatica</name>
    <dbReference type="NCBI Taxonomy" id="3197"/>
    <lineage>
        <taxon>Eukaryota</taxon>
        <taxon>Viridiplantae</taxon>
        <taxon>Streptophyta</taxon>
        <taxon>Embryophyta</taxon>
        <taxon>Marchantiophyta</taxon>
        <taxon>Marchantiopsida</taxon>
        <taxon>Marchantiidae</taxon>
        <taxon>Marchantiales</taxon>
        <taxon>Marchantiaceae</taxon>
        <taxon>Marchantia</taxon>
    </lineage>
</organism>
<dbReference type="FunFam" id="3.40.30.10:FF:000016">
    <property type="entry name" value="Glutathione S-transferase F2"/>
    <property type="match status" value="1"/>
</dbReference>
<dbReference type="InterPro" id="IPR036282">
    <property type="entry name" value="Glutathione-S-Trfase_C_sf"/>
</dbReference>
<dbReference type="GO" id="GO:0005737">
    <property type="term" value="C:cytoplasm"/>
    <property type="evidence" value="ECO:0000318"/>
    <property type="project" value="GO_Central"/>
</dbReference>
<evidence type="ECO:0000256" key="4">
    <source>
        <dbReference type="ARBA" id="ARBA00047960"/>
    </source>
</evidence>
<dbReference type="GO" id="GO:0043295">
    <property type="term" value="F:glutathione binding"/>
    <property type="evidence" value="ECO:0000318"/>
    <property type="project" value="GO_Central"/>
</dbReference>
<dbReference type="InterPro" id="IPR034347">
    <property type="entry name" value="GST_Phi_C"/>
</dbReference>
<dbReference type="PANTHER" id="PTHR43900">
    <property type="entry name" value="GLUTATHIONE S-TRANSFERASE RHO"/>
    <property type="match status" value="1"/>
</dbReference>
<dbReference type="FunFam" id="1.20.1050.10:FF:000004">
    <property type="entry name" value="Glutathione S-transferase F2"/>
    <property type="match status" value="1"/>
</dbReference>
<dbReference type="GO" id="GO:0004364">
    <property type="term" value="F:glutathione transferase activity"/>
    <property type="evidence" value="ECO:0000318"/>
    <property type="project" value="GO_Central"/>
</dbReference>
<evidence type="ECO:0000256" key="2">
    <source>
        <dbReference type="ARBA" id="ARBA00012452"/>
    </source>
</evidence>
<feature type="domain" description="GST C-terminal" evidence="6">
    <location>
        <begin position="90"/>
        <end position="217"/>
    </location>
</feature>
<gene>
    <name evidence="7" type="ORF">MARPO_0046s0045</name>
</gene>
<dbReference type="InterPro" id="IPR040079">
    <property type="entry name" value="Glutathione_S-Trfase"/>
</dbReference>